<dbReference type="Proteomes" id="UP000002028">
    <property type="component" value="Chromosome"/>
</dbReference>
<proteinExistence type="predicted"/>
<evidence type="ECO:0000313" key="2">
    <source>
        <dbReference type="Proteomes" id="UP000002028"/>
    </source>
</evidence>
<name>D2QTR5_SPILD</name>
<dbReference type="STRING" id="504472.Slin_6238"/>
<sequence length="46" mass="4874">MDRVGIPVTRYSGDPIGTLAIYSLMNKTTIGGKPLTDTQKSCKSSA</sequence>
<dbReference type="EMBL" id="CP001769">
    <property type="protein sequence ID" value="ADB42197.1"/>
    <property type="molecule type" value="Genomic_DNA"/>
</dbReference>
<reference evidence="1 2" key="1">
    <citation type="journal article" date="2010" name="Stand. Genomic Sci.">
        <title>Complete genome sequence of Spirosoma linguale type strain (1).</title>
        <authorList>
            <person name="Lail K."/>
            <person name="Sikorski J."/>
            <person name="Saunders E."/>
            <person name="Lapidus A."/>
            <person name="Glavina Del Rio T."/>
            <person name="Copeland A."/>
            <person name="Tice H."/>
            <person name="Cheng J.-F."/>
            <person name="Lucas S."/>
            <person name="Nolan M."/>
            <person name="Bruce D."/>
            <person name="Goodwin L."/>
            <person name="Pitluck S."/>
            <person name="Ivanova N."/>
            <person name="Mavromatis K."/>
            <person name="Ovchinnikova G."/>
            <person name="Pati A."/>
            <person name="Chen A."/>
            <person name="Palaniappan K."/>
            <person name="Land M."/>
            <person name="Hauser L."/>
            <person name="Chang Y.-J."/>
            <person name="Jeffries C.D."/>
            <person name="Chain P."/>
            <person name="Brettin T."/>
            <person name="Detter J.C."/>
            <person name="Schuetze A."/>
            <person name="Rohde M."/>
            <person name="Tindall B.J."/>
            <person name="Goeker M."/>
            <person name="Bristow J."/>
            <person name="Eisen J.A."/>
            <person name="Markowitz V."/>
            <person name="Hugenholtz P."/>
            <person name="Kyrpides N.C."/>
            <person name="Klenk H.-P."/>
            <person name="Chen F."/>
        </authorList>
    </citation>
    <scope>NUCLEOTIDE SEQUENCE [LARGE SCALE GENOMIC DNA]</scope>
    <source>
        <strain evidence="2">ATCC 33905 / DSM 74 / LMG 10896 / Claus 1</strain>
    </source>
</reference>
<keyword evidence="2" id="KW-1185">Reference proteome</keyword>
<dbReference type="AlphaFoldDB" id="D2QTR5"/>
<evidence type="ECO:0000313" key="1">
    <source>
        <dbReference type="EMBL" id="ADB42197.1"/>
    </source>
</evidence>
<protein>
    <submittedName>
        <fullName evidence="1">Uncharacterized protein</fullName>
    </submittedName>
</protein>
<organism evidence="1 2">
    <name type="scientific">Spirosoma linguale (strain ATCC 33905 / DSM 74 / LMG 10896 / Claus 1)</name>
    <dbReference type="NCBI Taxonomy" id="504472"/>
    <lineage>
        <taxon>Bacteria</taxon>
        <taxon>Pseudomonadati</taxon>
        <taxon>Bacteroidota</taxon>
        <taxon>Cytophagia</taxon>
        <taxon>Cytophagales</taxon>
        <taxon>Cytophagaceae</taxon>
        <taxon>Spirosoma</taxon>
    </lineage>
</organism>
<dbReference type="HOGENOM" id="CLU_3189176_0_0_10"/>
<gene>
    <name evidence="1" type="ordered locus">Slin_6238</name>
</gene>
<accession>D2QTR5</accession>
<dbReference type="KEGG" id="sli:Slin_6238"/>